<name>A0A942ZWQ2_9FIRM</name>
<comment type="caution">
    <text evidence="1">The sequence shown here is derived from an EMBL/GenBank/DDBJ whole genome shotgun (WGS) entry which is preliminary data.</text>
</comment>
<dbReference type="EMBL" id="JAGZMZ010000008">
    <property type="protein sequence ID" value="MBS4884006.1"/>
    <property type="molecule type" value="Genomic_DNA"/>
</dbReference>
<dbReference type="Proteomes" id="UP000753219">
    <property type="component" value="Unassembled WGS sequence"/>
</dbReference>
<dbReference type="RefSeq" id="WP_278639985.1">
    <property type="nucleotide sequence ID" value="NZ_JAGZMZ010000008.1"/>
</dbReference>
<dbReference type="AlphaFoldDB" id="A0A942ZWQ2"/>
<protein>
    <submittedName>
        <fullName evidence="1">Uncharacterized protein</fullName>
    </submittedName>
</protein>
<accession>A0A942ZWQ2</accession>
<evidence type="ECO:0000313" key="1">
    <source>
        <dbReference type="EMBL" id="MBS4884006.1"/>
    </source>
</evidence>
<evidence type="ECO:0000313" key="2">
    <source>
        <dbReference type="Proteomes" id="UP000753219"/>
    </source>
</evidence>
<proteinExistence type="predicted"/>
<reference evidence="1" key="1">
    <citation type="submission" date="2021-02" db="EMBL/GenBank/DDBJ databases">
        <title>Infant gut strain persistence is associated with maternal origin, phylogeny, and functional potential including surface adhesion and iron acquisition.</title>
        <authorList>
            <person name="Lou Y.C."/>
        </authorList>
    </citation>
    <scope>NUCLEOTIDE SEQUENCE</scope>
    <source>
        <strain evidence="1">L3_108_103G1_dasL3_108_103G1_concoct_2</strain>
    </source>
</reference>
<gene>
    <name evidence="1" type="ORF">KHZ85_04495</name>
</gene>
<sequence>MYNLYSAAKSFSVFCYEYDLLFSEYSELNASFKREEAENLLTLLNVWRHVLDAPPKGKAIAYDSKLRYRRGKTYFKDALDKIPSLVKGKLLIGKNYIYIVKDCLID</sequence>
<organism evidence="1 2">
    <name type="scientific">Amedibacillus dolichus</name>
    <dbReference type="NCBI Taxonomy" id="31971"/>
    <lineage>
        <taxon>Bacteria</taxon>
        <taxon>Bacillati</taxon>
        <taxon>Bacillota</taxon>
        <taxon>Erysipelotrichia</taxon>
        <taxon>Erysipelotrichales</taxon>
        <taxon>Erysipelotrichaceae</taxon>
        <taxon>Amedibacillus</taxon>
    </lineage>
</organism>